<sequence length="197" mass="23322">MPKKSEIAKHWREKIFEIGLFMDWGEPACWSCGAYDSENDITDPNTPFNEIFLAWDKQKYLERCHIIPRGLGGCNCPGNIVLLCKKCHRENPDTDNPSLFLKWMTKRKNFGTRRYEELKTAFTEFDLELNTLNFFVYAYSEIFFNFVEKKAIAVRGKYTDSTRVSCLLEWLEQYNTQELIKQLPNEMQGYVKKRILE</sequence>
<dbReference type="CDD" id="cd00085">
    <property type="entry name" value="HNHc"/>
    <property type="match status" value="1"/>
</dbReference>
<dbReference type="InterPro" id="IPR003615">
    <property type="entry name" value="HNH_nuc"/>
</dbReference>
<keyword evidence="2" id="KW-0378">Hydrolase</keyword>
<evidence type="ECO:0000313" key="3">
    <source>
        <dbReference type="Proteomes" id="UP000619238"/>
    </source>
</evidence>
<feature type="domain" description="HNH" evidence="1">
    <location>
        <begin position="60"/>
        <end position="90"/>
    </location>
</feature>
<keyword evidence="2" id="KW-0540">Nuclease</keyword>
<keyword evidence="2" id="KW-0255">Endonuclease</keyword>
<evidence type="ECO:0000313" key="2">
    <source>
        <dbReference type="EMBL" id="MBC8755762.1"/>
    </source>
</evidence>
<protein>
    <submittedName>
        <fullName evidence="2">HNH endonuclease</fullName>
    </submittedName>
</protein>
<dbReference type="GO" id="GO:0004519">
    <property type="term" value="F:endonuclease activity"/>
    <property type="evidence" value="ECO:0007669"/>
    <property type="project" value="UniProtKB-KW"/>
</dbReference>
<organism evidence="2 3">
    <name type="scientific">Kordia aestuariivivens</name>
    <dbReference type="NCBI Taxonomy" id="2759037"/>
    <lineage>
        <taxon>Bacteria</taxon>
        <taxon>Pseudomonadati</taxon>
        <taxon>Bacteroidota</taxon>
        <taxon>Flavobacteriia</taxon>
        <taxon>Flavobacteriales</taxon>
        <taxon>Flavobacteriaceae</taxon>
        <taxon>Kordia</taxon>
    </lineage>
</organism>
<dbReference type="Gene3D" id="1.10.30.50">
    <property type="match status" value="1"/>
</dbReference>
<name>A0ABR7QB06_9FLAO</name>
<proteinExistence type="predicted"/>
<gene>
    <name evidence="2" type="ORF">H2O64_13885</name>
</gene>
<evidence type="ECO:0000259" key="1">
    <source>
        <dbReference type="Pfam" id="PF01844"/>
    </source>
</evidence>
<accession>A0ABR7QB06</accession>
<dbReference type="Pfam" id="PF01844">
    <property type="entry name" value="HNH"/>
    <property type="match status" value="1"/>
</dbReference>
<reference evidence="2 3" key="1">
    <citation type="submission" date="2020-07" db="EMBL/GenBank/DDBJ databases">
        <title>Description of Kordia aestuariivivens sp. nov., isolated from a tidal flat.</title>
        <authorList>
            <person name="Park S."/>
            <person name="Yoon J.-H."/>
        </authorList>
    </citation>
    <scope>NUCLEOTIDE SEQUENCE [LARGE SCALE GENOMIC DNA]</scope>
    <source>
        <strain evidence="2 3">YSTF-M3</strain>
    </source>
</reference>
<dbReference type="Proteomes" id="UP000619238">
    <property type="component" value="Unassembled WGS sequence"/>
</dbReference>
<keyword evidence="3" id="KW-1185">Reference proteome</keyword>
<comment type="caution">
    <text evidence="2">The sequence shown here is derived from an EMBL/GenBank/DDBJ whole genome shotgun (WGS) entry which is preliminary data.</text>
</comment>
<dbReference type="RefSeq" id="WP_187562808.1">
    <property type="nucleotide sequence ID" value="NZ_JACGWS010000008.1"/>
</dbReference>
<dbReference type="EMBL" id="JACGWS010000008">
    <property type="protein sequence ID" value="MBC8755762.1"/>
    <property type="molecule type" value="Genomic_DNA"/>
</dbReference>
<dbReference type="InterPro" id="IPR002711">
    <property type="entry name" value="HNH"/>
</dbReference>